<dbReference type="SUPFAM" id="SSF52087">
    <property type="entry name" value="CRAL/TRIO domain"/>
    <property type="match status" value="1"/>
</dbReference>
<dbReference type="EMBL" id="AP028909">
    <property type="protein sequence ID" value="BES88794.1"/>
    <property type="molecule type" value="Genomic_DNA"/>
</dbReference>
<reference evidence="2 3" key="1">
    <citation type="submission" date="2023-09" db="EMBL/GenBank/DDBJ databases">
        <title>Nesidiocoris tenuis whole genome shotgun sequence.</title>
        <authorList>
            <person name="Shibata T."/>
            <person name="Shimoda M."/>
            <person name="Kobayashi T."/>
            <person name="Uehara T."/>
        </authorList>
    </citation>
    <scope>NUCLEOTIDE SEQUENCE [LARGE SCALE GENOMIC DNA]</scope>
    <source>
        <strain evidence="2 3">Japan</strain>
    </source>
</reference>
<dbReference type="PRINTS" id="PR00180">
    <property type="entry name" value="CRETINALDHBP"/>
</dbReference>
<dbReference type="SMART" id="SM00516">
    <property type="entry name" value="SEC14"/>
    <property type="match status" value="1"/>
</dbReference>
<evidence type="ECO:0000313" key="3">
    <source>
        <dbReference type="Proteomes" id="UP001307889"/>
    </source>
</evidence>
<dbReference type="InterPro" id="IPR001251">
    <property type="entry name" value="CRAL-TRIO_dom"/>
</dbReference>
<keyword evidence="3" id="KW-1185">Reference proteome</keyword>
<dbReference type="PANTHER" id="PTHR10174">
    <property type="entry name" value="ALPHA-TOCOPHEROL TRANSFER PROTEIN-RELATED"/>
    <property type="match status" value="1"/>
</dbReference>
<dbReference type="CDD" id="cd00170">
    <property type="entry name" value="SEC14"/>
    <property type="match status" value="1"/>
</dbReference>
<protein>
    <submittedName>
        <fullName evidence="2">CRAL/TRIO, N-terminal domain</fullName>
    </submittedName>
</protein>
<dbReference type="Proteomes" id="UP001307889">
    <property type="component" value="Chromosome 1"/>
</dbReference>
<dbReference type="InterPro" id="IPR011074">
    <property type="entry name" value="CRAL/TRIO_N_dom"/>
</dbReference>
<feature type="domain" description="CRAL-TRIO" evidence="1">
    <location>
        <begin position="114"/>
        <end position="276"/>
    </location>
</feature>
<accession>A0ABN7A908</accession>
<dbReference type="SUPFAM" id="SSF46938">
    <property type="entry name" value="CRAL/TRIO N-terminal domain"/>
    <property type="match status" value="1"/>
</dbReference>
<proteinExistence type="predicted"/>
<dbReference type="PROSITE" id="PS50191">
    <property type="entry name" value="CRAL_TRIO"/>
    <property type="match status" value="1"/>
</dbReference>
<dbReference type="InterPro" id="IPR036865">
    <property type="entry name" value="CRAL-TRIO_dom_sf"/>
</dbReference>
<name>A0ABN7A908_9HEMI</name>
<organism evidence="2 3">
    <name type="scientific">Nesidiocoris tenuis</name>
    <dbReference type="NCBI Taxonomy" id="355587"/>
    <lineage>
        <taxon>Eukaryota</taxon>
        <taxon>Metazoa</taxon>
        <taxon>Ecdysozoa</taxon>
        <taxon>Arthropoda</taxon>
        <taxon>Hexapoda</taxon>
        <taxon>Insecta</taxon>
        <taxon>Pterygota</taxon>
        <taxon>Neoptera</taxon>
        <taxon>Paraneoptera</taxon>
        <taxon>Hemiptera</taxon>
        <taxon>Heteroptera</taxon>
        <taxon>Panheteroptera</taxon>
        <taxon>Cimicomorpha</taxon>
        <taxon>Miridae</taxon>
        <taxon>Dicyphina</taxon>
        <taxon>Nesidiocoris</taxon>
    </lineage>
</organism>
<evidence type="ECO:0000313" key="2">
    <source>
        <dbReference type="EMBL" id="BES88794.1"/>
    </source>
</evidence>
<gene>
    <name evidence="2" type="ORF">NTJ_01601</name>
</gene>
<dbReference type="PANTHER" id="PTHR10174:SF234">
    <property type="entry name" value="SD01558P"/>
    <property type="match status" value="1"/>
</dbReference>
<sequence>MGADFSKMPECVVNDPVGDLAPSLDLDTIPDDVREYARTRVGETEETKSLMVEELRELIYQRGEFEPLRMDDEYLIRFLRSRNYKLEPTYRLMVNYHDFRERNMSYYEGVAPVELSHIADADIINVLPYREQTGRRIIYFKIGKWDPSTTSVDDLFTATLAVLEAGMLELRAQILGGVCIFDFEGLSMTHAWNITPSTVSKVIEIMVTSFPMKISAIHVLHESWIFEKIFSMFNPLLPTRYKEICYFHGGDLSSLHKHIEPKYLPKAFGGTRPEYSYQQWFISLTRDPRVVNEMTALGYVAKGPYTPEEKDEEIKG</sequence>
<dbReference type="Gene3D" id="1.20.5.1200">
    <property type="entry name" value="Alpha-tocopherol transfer"/>
    <property type="match status" value="1"/>
</dbReference>
<dbReference type="InterPro" id="IPR036273">
    <property type="entry name" value="CRAL/TRIO_N_dom_sf"/>
</dbReference>
<dbReference type="SMART" id="SM01100">
    <property type="entry name" value="CRAL_TRIO_N"/>
    <property type="match status" value="1"/>
</dbReference>
<dbReference type="Gene3D" id="1.10.8.20">
    <property type="entry name" value="N-terminal domain of phosphatidylinositol transfer protein sec14p"/>
    <property type="match status" value="1"/>
</dbReference>
<dbReference type="Pfam" id="PF00650">
    <property type="entry name" value="CRAL_TRIO"/>
    <property type="match status" value="1"/>
</dbReference>
<evidence type="ECO:0000259" key="1">
    <source>
        <dbReference type="PROSITE" id="PS50191"/>
    </source>
</evidence>
<dbReference type="Gene3D" id="3.40.525.10">
    <property type="entry name" value="CRAL-TRIO lipid binding domain"/>
    <property type="match status" value="1"/>
</dbReference>